<dbReference type="AlphaFoldDB" id="A0A6A4KQR6"/>
<evidence type="ECO:0000256" key="2">
    <source>
        <dbReference type="SAM" id="MobiDB-lite"/>
    </source>
</evidence>
<evidence type="ECO:0000256" key="1">
    <source>
        <dbReference type="SAM" id="Coils"/>
    </source>
</evidence>
<accession>A0A6A4KQR6</accession>
<dbReference type="PANTHER" id="PTHR35692:SF5">
    <property type="entry name" value="REMORIN C-TERMINAL DOMAIN-CONTAINING PROTEIN"/>
    <property type="match status" value="1"/>
</dbReference>
<dbReference type="OrthoDB" id="1936256at2759"/>
<protein>
    <submittedName>
        <fullName evidence="3">Uncharacterized protein</fullName>
    </submittedName>
</protein>
<evidence type="ECO:0000313" key="3">
    <source>
        <dbReference type="EMBL" id="KAE9445088.1"/>
    </source>
</evidence>
<feature type="region of interest" description="Disordered" evidence="2">
    <location>
        <begin position="14"/>
        <end position="36"/>
    </location>
</feature>
<feature type="non-terminal residue" evidence="3">
    <location>
        <position position="1"/>
    </location>
</feature>
<gene>
    <name evidence="3" type="ORF">C3L33_23015</name>
</gene>
<reference evidence="3" key="1">
    <citation type="journal article" date="2019" name="Genome Biol. Evol.">
        <title>The Rhododendron genome and chromosomal organization provide insight into shared whole-genome duplications across the heath family (Ericaceae).</title>
        <authorList>
            <person name="Soza V.L."/>
            <person name="Lindsley D."/>
            <person name="Waalkes A."/>
            <person name="Ramage E."/>
            <person name="Patwardhan R.P."/>
            <person name="Burton J.N."/>
            <person name="Adey A."/>
            <person name="Kumar A."/>
            <person name="Qiu R."/>
            <person name="Shendure J."/>
            <person name="Hall B."/>
        </authorList>
    </citation>
    <scope>NUCLEOTIDE SEQUENCE</scope>
    <source>
        <strain evidence="3">RSF 1966-606</strain>
    </source>
</reference>
<organism evidence="3">
    <name type="scientific">Rhododendron williamsianum</name>
    <dbReference type="NCBI Taxonomy" id="262921"/>
    <lineage>
        <taxon>Eukaryota</taxon>
        <taxon>Viridiplantae</taxon>
        <taxon>Streptophyta</taxon>
        <taxon>Embryophyta</taxon>
        <taxon>Tracheophyta</taxon>
        <taxon>Spermatophyta</taxon>
        <taxon>Magnoliopsida</taxon>
        <taxon>eudicotyledons</taxon>
        <taxon>Gunneridae</taxon>
        <taxon>Pentapetalae</taxon>
        <taxon>asterids</taxon>
        <taxon>Ericales</taxon>
        <taxon>Ericaceae</taxon>
        <taxon>Ericoideae</taxon>
        <taxon>Rhodoreae</taxon>
        <taxon>Rhododendron</taxon>
    </lineage>
</organism>
<dbReference type="EMBL" id="QEFC01004542">
    <property type="protein sequence ID" value="KAE9445088.1"/>
    <property type="molecule type" value="Genomic_DNA"/>
</dbReference>
<feature type="coiled-coil region" evidence="1">
    <location>
        <begin position="51"/>
        <end position="82"/>
    </location>
</feature>
<keyword evidence="1" id="KW-0175">Coiled coil</keyword>
<name>A0A6A4KQR6_9ERIC</name>
<proteinExistence type="predicted"/>
<comment type="caution">
    <text evidence="3">The sequence shown here is derived from an EMBL/GenBank/DDBJ whole genome shotgun (WGS) entry which is preliminary data.</text>
</comment>
<dbReference type="PANTHER" id="PTHR35692">
    <property type="entry name" value="F26F24.11"/>
    <property type="match status" value="1"/>
</dbReference>
<sequence>MDAATCCFCFSNGKKKTTRSKGISGRADQTKNRRDWEKREEMLSDMSTFSVEEQERRLKAAAEEEEKAVKEAERVVKWVKQESLRMDVSTVDRTATAHQWHERAMEIAYLGYKLVNMNPKDEPGMLTITATVEGL</sequence>